<name>A0A0G0NVW3_9BACT</name>
<accession>A0A0G0NVW3</accession>
<organism evidence="2 3">
    <name type="scientific">Candidatus Curtissbacteria bacterium GW2011_GWC2_38_9</name>
    <dbReference type="NCBI Taxonomy" id="1618414"/>
    <lineage>
        <taxon>Bacteria</taxon>
        <taxon>Candidatus Curtissiibacteriota</taxon>
    </lineage>
</organism>
<gene>
    <name evidence="2" type="ORF">UT12_C0003G0005</name>
</gene>
<evidence type="ECO:0000256" key="1">
    <source>
        <dbReference type="SAM" id="Phobius"/>
    </source>
</evidence>
<dbReference type="AlphaFoldDB" id="A0A0G0NVW3"/>
<dbReference type="Proteomes" id="UP000034893">
    <property type="component" value="Unassembled WGS sequence"/>
</dbReference>
<reference evidence="2 3" key="1">
    <citation type="journal article" date="2015" name="Nature">
        <title>rRNA introns, odd ribosomes, and small enigmatic genomes across a large radiation of phyla.</title>
        <authorList>
            <person name="Brown C.T."/>
            <person name="Hug L.A."/>
            <person name="Thomas B.C."/>
            <person name="Sharon I."/>
            <person name="Castelle C.J."/>
            <person name="Singh A."/>
            <person name="Wilkins M.J."/>
            <person name="Williams K.H."/>
            <person name="Banfield J.F."/>
        </authorList>
    </citation>
    <scope>NUCLEOTIDE SEQUENCE [LARGE SCALE GENOMIC DNA]</scope>
</reference>
<protein>
    <submittedName>
        <fullName evidence="2">Uncharacterized protein</fullName>
    </submittedName>
</protein>
<feature type="transmembrane region" description="Helical" evidence="1">
    <location>
        <begin position="68"/>
        <end position="86"/>
    </location>
</feature>
<keyword evidence="1" id="KW-0472">Membrane</keyword>
<feature type="transmembrane region" description="Helical" evidence="1">
    <location>
        <begin position="39"/>
        <end position="62"/>
    </location>
</feature>
<evidence type="ECO:0000313" key="2">
    <source>
        <dbReference type="EMBL" id="KKQ90024.1"/>
    </source>
</evidence>
<evidence type="ECO:0000313" key="3">
    <source>
        <dbReference type="Proteomes" id="UP000034893"/>
    </source>
</evidence>
<feature type="transmembrane region" description="Helical" evidence="1">
    <location>
        <begin position="135"/>
        <end position="154"/>
    </location>
</feature>
<feature type="transmembrane region" description="Helical" evidence="1">
    <location>
        <begin position="6"/>
        <end position="27"/>
    </location>
</feature>
<proteinExistence type="predicted"/>
<keyword evidence="1" id="KW-0812">Transmembrane</keyword>
<feature type="transmembrane region" description="Helical" evidence="1">
    <location>
        <begin position="112"/>
        <end position="128"/>
    </location>
</feature>
<keyword evidence="1" id="KW-1133">Transmembrane helix</keyword>
<feature type="transmembrane region" description="Helical" evidence="1">
    <location>
        <begin position="169"/>
        <end position="188"/>
    </location>
</feature>
<dbReference type="EMBL" id="LBVP01000003">
    <property type="protein sequence ID" value="KKQ90024.1"/>
    <property type="molecule type" value="Genomic_DNA"/>
</dbReference>
<sequence>MQVSQLIFILANFITASTLAAIIWLYIDALLLKIEIKAILRATGFILLTVSFALNLVSSFSTINEPQFTFWMHSLGLWLIFASFIIDSHSKLRFITVIAIASLLLFKSHQLLAVQTLLISINVFEIAYNTQHRDLIPFGAGFLLMTTAEFFYYLDEVKGFQNISVAGDFLYIFASIALSIWLWSYLAIRFNLAQKFPRMI</sequence>
<comment type="caution">
    <text evidence="2">The sequence shown here is derived from an EMBL/GenBank/DDBJ whole genome shotgun (WGS) entry which is preliminary data.</text>
</comment>